<dbReference type="EMBL" id="VFPV01000004">
    <property type="protein sequence ID" value="TQM99443.1"/>
    <property type="molecule type" value="Genomic_DNA"/>
</dbReference>
<dbReference type="InterPro" id="IPR007712">
    <property type="entry name" value="RelE/ParE_toxin"/>
</dbReference>
<organism evidence="2 3">
    <name type="scientific">Acidovorax temperans</name>
    <dbReference type="NCBI Taxonomy" id="80878"/>
    <lineage>
        <taxon>Bacteria</taxon>
        <taxon>Pseudomonadati</taxon>
        <taxon>Pseudomonadota</taxon>
        <taxon>Betaproteobacteria</taxon>
        <taxon>Burkholderiales</taxon>
        <taxon>Comamonadaceae</taxon>
        <taxon>Acidovorax</taxon>
    </lineage>
</organism>
<keyword evidence="1" id="KW-1277">Toxin-antitoxin system</keyword>
<dbReference type="Gene3D" id="3.30.2310.20">
    <property type="entry name" value="RelE-like"/>
    <property type="match status" value="1"/>
</dbReference>
<gene>
    <name evidence="2" type="ORF">BDD18_4102</name>
</gene>
<sequence length="88" mass="9826">MFDFAFERELNSPTGDLDNPTNAIEAIRQACQFLAISPFSCRKADDGPFVRELIVPFGAAGYVVLFEIKAAGRVHIGAIRHQRESDYH</sequence>
<dbReference type="AlphaFoldDB" id="A0A543KWI5"/>
<dbReference type="Pfam" id="PF05016">
    <property type="entry name" value="ParE_toxin"/>
    <property type="match status" value="1"/>
</dbReference>
<dbReference type="InterPro" id="IPR035093">
    <property type="entry name" value="RelE/ParE_toxin_dom_sf"/>
</dbReference>
<protein>
    <submittedName>
        <fullName evidence="2">ParE-like toxin of type II ParDE toxin-antitoxin system</fullName>
    </submittedName>
</protein>
<name>A0A543KWI5_9BURK</name>
<proteinExistence type="predicted"/>
<reference evidence="2 3" key="1">
    <citation type="submission" date="2019-06" db="EMBL/GenBank/DDBJ databases">
        <title>Genomic Encyclopedia of Archaeal and Bacterial Type Strains, Phase II (KMG-II): from individual species to whole genera.</title>
        <authorList>
            <person name="Goeker M."/>
        </authorList>
    </citation>
    <scope>NUCLEOTIDE SEQUENCE [LARGE SCALE GENOMIC DNA]</scope>
    <source>
        <strain evidence="2 3">DSM 7270</strain>
    </source>
</reference>
<evidence type="ECO:0000313" key="3">
    <source>
        <dbReference type="Proteomes" id="UP000316993"/>
    </source>
</evidence>
<comment type="caution">
    <text evidence="2">The sequence shown here is derived from an EMBL/GenBank/DDBJ whole genome shotgun (WGS) entry which is preliminary data.</text>
</comment>
<dbReference type="Proteomes" id="UP000316993">
    <property type="component" value="Unassembled WGS sequence"/>
</dbReference>
<evidence type="ECO:0000256" key="1">
    <source>
        <dbReference type="ARBA" id="ARBA00022649"/>
    </source>
</evidence>
<accession>A0A543KWI5</accession>
<evidence type="ECO:0000313" key="2">
    <source>
        <dbReference type="EMBL" id="TQM99443.1"/>
    </source>
</evidence>